<sequence length="125" mass="14656">MAMTIGETASSLGVSEKTIRRRIKKGVIRAVLSGSPLMYMIHDEEIERLGLSDTRSSKPSDKEKRAEKIVHEERDELTKLLVEQIKEKDRQIKELHILLQGSQEQHKKILSETKFSKRSWWWPFR</sequence>
<proteinExistence type="predicted"/>
<name>A0A381ZEK3_9ZZZZ</name>
<reference evidence="2" key="1">
    <citation type="submission" date="2018-05" db="EMBL/GenBank/DDBJ databases">
        <authorList>
            <person name="Lanie J.A."/>
            <person name="Ng W.-L."/>
            <person name="Kazmierczak K.M."/>
            <person name="Andrzejewski T.M."/>
            <person name="Davidsen T.M."/>
            <person name="Wayne K.J."/>
            <person name="Tettelin H."/>
            <person name="Glass J.I."/>
            <person name="Rusch D."/>
            <person name="Podicherti R."/>
            <person name="Tsui H.-C.T."/>
            <person name="Winkler M.E."/>
        </authorList>
    </citation>
    <scope>NUCLEOTIDE SEQUENCE</scope>
</reference>
<evidence type="ECO:0000259" key="1">
    <source>
        <dbReference type="Pfam" id="PF12728"/>
    </source>
</evidence>
<gene>
    <name evidence="2" type="ORF">METZ01_LOCUS140504</name>
</gene>
<feature type="domain" description="Helix-turn-helix" evidence="1">
    <location>
        <begin position="3"/>
        <end position="48"/>
    </location>
</feature>
<dbReference type="AlphaFoldDB" id="A0A381ZEK3"/>
<dbReference type="InterPro" id="IPR041657">
    <property type="entry name" value="HTH_17"/>
</dbReference>
<accession>A0A381ZEK3</accession>
<organism evidence="2">
    <name type="scientific">marine metagenome</name>
    <dbReference type="NCBI Taxonomy" id="408172"/>
    <lineage>
        <taxon>unclassified sequences</taxon>
        <taxon>metagenomes</taxon>
        <taxon>ecological metagenomes</taxon>
    </lineage>
</organism>
<protein>
    <recommendedName>
        <fullName evidence="1">Helix-turn-helix domain-containing protein</fullName>
    </recommendedName>
</protein>
<dbReference type="Pfam" id="PF12728">
    <property type="entry name" value="HTH_17"/>
    <property type="match status" value="1"/>
</dbReference>
<evidence type="ECO:0000313" key="2">
    <source>
        <dbReference type="EMBL" id="SVA87650.1"/>
    </source>
</evidence>
<dbReference type="EMBL" id="UINC01021007">
    <property type="protein sequence ID" value="SVA87650.1"/>
    <property type="molecule type" value="Genomic_DNA"/>
</dbReference>